<dbReference type="CDD" id="cd00144">
    <property type="entry name" value="MPP_PPP_family"/>
    <property type="match status" value="1"/>
</dbReference>
<dbReference type="InterPro" id="IPR029052">
    <property type="entry name" value="Metallo-depent_PP-like"/>
</dbReference>
<proteinExistence type="predicted"/>
<feature type="domain" description="Calcineurin-like phosphoesterase" evidence="1">
    <location>
        <begin position="6"/>
        <end position="179"/>
    </location>
</feature>
<dbReference type="PRINTS" id="PR00114">
    <property type="entry name" value="STPHPHTASE"/>
</dbReference>
<gene>
    <name evidence="2" type="ORF">PITCH_A1510014</name>
</gene>
<dbReference type="SUPFAM" id="SSF56300">
    <property type="entry name" value="Metallo-dependent phosphatases"/>
    <property type="match status" value="1"/>
</dbReference>
<name>A0A445MTF5_9BACT</name>
<dbReference type="GO" id="GO:0008803">
    <property type="term" value="F:bis(5'-nucleosyl)-tetraphosphatase (symmetrical) activity"/>
    <property type="evidence" value="ECO:0007669"/>
    <property type="project" value="TreeGrafter"/>
</dbReference>
<sequence length="215" mass="24660">MTSAKTFIVGDIHGCLDMLKRLLDKISWSPEKDSLIFLGDYIDRGKNPKGVVDYILGLSRISSRVEWLKGNHEAMFLDFLSGRDRDTFLTNGGWKTLESYGNTIITNQGYNIPPEHRSFYDSLKLYIELEDHYAVHAGFRPGLRIEEQTEEDMLWIRKSFIYSDYNFGKKVVFGHTPFHEPLIMENKIGLDTGAVYGNRLTCLELPDGVFHTVEA</sequence>
<dbReference type="PANTHER" id="PTHR42850:SF4">
    <property type="entry name" value="ZINC-DEPENDENT ENDOPOLYPHOSPHATASE"/>
    <property type="match status" value="1"/>
</dbReference>
<accession>A0A445MTF5</accession>
<dbReference type="AlphaFoldDB" id="A0A445MTF5"/>
<dbReference type="EMBL" id="OJIN01000059">
    <property type="protein sequence ID" value="SPD72725.1"/>
    <property type="molecule type" value="Genomic_DNA"/>
</dbReference>
<evidence type="ECO:0000313" key="2">
    <source>
        <dbReference type="EMBL" id="SPD72725.1"/>
    </source>
</evidence>
<dbReference type="InterPro" id="IPR004843">
    <property type="entry name" value="Calcineurin-like_PHP"/>
</dbReference>
<protein>
    <submittedName>
        <fullName evidence="2">Ser/Thr phosphatase family protein</fullName>
    </submittedName>
</protein>
<dbReference type="InterPro" id="IPR006186">
    <property type="entry name" value="Ser/Thr-sp_prot-phosphatase"/>
</dbReference>
<reference evidence="2" key="1">
    <citation type="submission" date="2018-01" db="EMBL/GenBank/DDBJ databases">
        <authorList>
            <person name="Regsiter A."/>
            <person name="William W."/>
        </authorList>
    </citation>
    <scope>NUCLEOTIDE SEQUENCE</scope>
    <source>
        <strain evidence="2">TRIP AH-1</strain>
    </source>
</reference>
<dbReference type="GO" id="GO:0016791">
    <property type="term" value="F:phosphatase activity"/>
    <property type="evidence" value="ECO:0007669"/>
    <property type="project" value="TreeGrafter"/>
</dbReference>
<dbReference type="GO" id="GO:0110154">
    <property type="term" value="P:RNA decapping"/>
    <property type="evidence" value="ECO:0007669"/>
    <property type="project" value="TreeGrafter"/>
</dbReference>
<dbReference type="PANTHER" id="PTHR42850">
    <property type="entry name" value="METALLOPHOSPHOESTERASE"/>
    <property type="match status" value="1"/>
</dbReference>
<dbReference type="GO" id="GO:0005737">
    <property type="term" value="C:cytoplasm"/>
    <property type="evidence" value="ECO:0007669"/>
    <property type="project" value="TreeGrafter"/>
</dbReference>
<dbReference type="Gene3D" id="3.60.21.10">
    <property type="match status" value="1"/>
</dbReference>
<organism evidence="2">
    <name type="scientific">uncultured Desulfobacterium sp</name>
    <dbReference type="NCBI Taxonomy" id="201089"/>
    <lineage>
        <taxon>Bacteria</taxon>
        <taxon>Pseudomonadati</taxon>
        <taxon>Thermodesulfobacteriota</taxon>
        <taxon>Desulfobacteria</taxon>
        <taxon>Desulfobacterales</taxon>
        <taxon>Desulfobacteriaceae</taxon>
        <taxon>Desulfobacterium</taxon>
        <taxon>environmental samples</taxon>
    </lineage>
</organism>
<evidence type="ECO:0000259" key="1">
    <source>
        <dbReference type="Pfam" id="PF00149"/>
    </source>
</evidence>
<dbReference type="InterPro" id="IPR050126">
    <property type="entry name" value="Ap4A_hydrolase"/>
</dbReference>
<dbReference type="Pfam" id="PF00149">
    <property type="entry name" value="Metallophos"/>
    <property type="match status" value="1"/>
</dbReference>